<protein>
    <submittedName>
        <fullName evidence="2">Uncharacterized protein</fullName>
    </submittedName>
</protein>
<evidence type="ECO:0000256" key="1">
    <source>
        <dbReference type="SAM" id="Phobius"/>
    </source>
</evidence>
<dbReference type="EMBL" id="HAED01006925">
    <property type="protein sequence ID" value="SBQ93088.1"/>
    <property type="molecule type" value="Transcribed_RNA"/>
</dbReference>
<name>A0A1A8I7U3_NOTKU</name>
<evidence type="ECO:0000313" key="2">
    <source>
        <dbReference type="EMBL" id="SBQ93088.1"/>
    </source>
</evidence>
<reference evidence="2" key="1">
    <citation type="submission" date="2016-05" db="EMBL/GenBank/DDBJ databases">
        <authorList>
            <person name="Lavstsen T."/>
            <person name="Jespersen J.S."/>
        </authorList>
    </citation>
    <scope>NUCLEOTIDE SEQUENCE</scope>
    <source>
        <tissue evidence="2">Brain</tissue>
    </source>
</reference>
<sequence>MFWPFPPILACKQRMLILLLTVLLACIPLVIL</sequence>
<keyword evidence="1" id="KW-1133">Transmembrane helix</keyword>
<feature type="transmembrane region" description="Helical" evidence="1">
    <location>
        <begin position="15"/>
        <end position="31"/>
    </location>
</feature>
<accession>A0A1A8I7U3</accession>
<feature type="non-terminal residue" evidence="2">
    <location>
        <position position="32"/>
    </location>
</feature>
<dbReference type="AlphaFoldDB" id="A0A1A8I7U3"/>
<reference evidence="2" key="2">
    <citation type="submission" date="2016-06" db="EMBL/GenBank/DDBJ databases">
        <title>The genome of a short-lived fish provides insights into sex chromosome evolution and the genetic control of aging.</title>
        <authorList>
            <person name="Reichwald K."/>
            <person name="Felder M."/>
            <person name="Petzold A."/>
            <person name="Koch P."/>
            <person name="Groth M."/>
            <person name="Platzer M."/>
        </authorList>
    </citation>
    <scope>NUCLEOTIDE SEQUENCE</scope>
    <source>
        <tissue evidence="2">Brain</tissue>
    </source>
</reference>
<proteinExistence type="predicted"/>
<organism evidence="2">
    <name type="scientific">Nothobranchius kuhntae</name>
    <name type="common">Beira killifish</name>
    <dbReference type="NCBI Taxonomy" id="321403"/>
    <lineage>
        <taxon>Eukaryota</taxon>
        <taxon>Metazoa</taxon>
        <taxon>Chordata</taxon>
        <taxon>Craniata</taxon>
        <taxon>Vertebrata</taxon>
        <taxon>Euteleostomi</taxon>
        <taxon>Actinopterygii</taxon>
        <taxon>Neopterygii</taxon>
        <taxon>Teleostei</taxon>
        <taxon>Neoteleostei</taxon>
        <taxon>Acanthomorphata</taxon>
        <taxon>Ovalentaria</taxon>
        <taxon>Atherinomorphae</taxon>
        <taxon>Cyprinodontiformes</taxon>
        <taxon>Nothobranchiidae</taxon>
        <taxon>Nothobranchius</taxon>
    </lineage>
</organism>
<keyword evidence="1" id="KW-0472">Membrane</keyword>
<keyword evidence="1" id="KW-0812">Transmembrane</keyword>
<gene>
    <name evidence="2" type="primary">Nfu_g_1_023978</name>
</gene>